<sequence length="297" mass="31218">MFAILGAAGNVGFATSSKLREAGVPVRAILRDEGKADRLRAIGCEIAIADLFDAEALAAAIHGVDAVQIIVPPPTQADDALAEMRAAIESLVTALSKGQPKRILAISDYGAHIDEWIGMPSAFRLFEDGVRKLTIPKVILRSAEHMQGWAVFFPVAAGAGVLPSLHHPIDASFPTISAPDLGVISAGLLLDGSAWGTERILHAEGPRRYSAADVAASMSELLGRPVAAMALPRDQWRENLEKALSPSTTTLLIDLYDAHNKGGLVDVQPGGDVLYGTTELVEALQPLKPATGGVETA</sequence>
<organism evidence="2 3">
    <name type="scientific">Neorhizobium galegae</name>
    <name type="common">Rhizobium galegae</name>
    <dbReference type="NCBI Taxonomy" id="399"/>
    <lineage>
        <taxon>Bacteria</taxon>
        <taxon>Pseudomonadati</taxon>
        <taxon>Pseudomonadota</taxon>
        <taxon>Alphaproteobacteria</taxon>
        <taxon>Hyphomicrobiales</taxon>
        <taxon>Rhizobiaceae</taxon>
        <taxon>Rhizobium/Agrobacterium group</taxon>
        <taxon>Neorhizobium</taxon>
    </lineage>
</organism>
<feature type="domain" description="NAD(P)-binding" evidence="1">
    <location>
        <begin position="6"/>
        <end position="115"/>
    </location>
</feature>
<gene>
    <name evidence="2" type="ORF">F4V91_24720</name>
</gene>
<accession>A0A6A1TY46</accession>
<evidence type="ECO:0000313" key="2">
    <source>
        <dbReference type="EMBL" id="KAB1089266.1"/>
    </source>
</evidence>
<dbReference type="AlphaFoldDB" id="A0A6A1TY46"/>
<proteinExistence type="predicted"/>
<dbReference type="Pfam" id="PF13460">
    <property type="entry name" value="NAD_binding_10"/>
    <property type="match status" value="1"/>
</dbReference>
<dbReference type="InterPro" id="IPR016040">
    <property type="entry name" value="NAD(P)-bd_dom"/>
</dbReference>
<evidence type="ECO:0000259" key="1">
    <source>
        <dbReference type="Pfam" id="PF13460"/>
    </source>
</evidence>
<dbReference type="EMBL" id="VZUL01000002">
    <property type="protein sequence ID" value="KAB1089266.1"/>
    <property type="molecule type" value="Genomic_DNA"/>
</dbReference>
<dbReference type="Gene3D" id="3.40.50.720">
    <property type="entry name" value="NAD(P)-binding Rossmann-like Domain"/>
    <property type="match status" value="1"/>
</dbReference>
<dbReference type="PANTHER" id="PTHR43162:SF1">
    <property type="entry name" value="PRESTALK A DIFFERENTIATION PROTEIN A"/>
    <property type="match status" value="1"/>
</dbReference>
<protein>
    <submittedName>
        <fullName evidence="2">NAD(P)H-binding protein</fullName>
    </submittedName>
</protein>
<dbReference type="RefSeq" id="WP_151045989.1">
    <property type="nucleotide sequence ID" value="NZ_VZUL01000002.1"/>
</dbReference>
<dbReference type="SUPFAM" id="SSF51735">
    <property type="entry name" value="NAD(P)-binding Rossmann-fold domains"/>
    <property type="match status" value="1"/>
</dbReference>
<dbReference type="Gene3D" id="3.90.25.10">
    <property type="entry name" value="UDP-galactose 4-epimerase, domain 1"/>
    <property type="match status" value="1"/>
</dbReference>
<dbReference type="Proteomes" id="UP000386575">
    <property type="component" value="Unassembled WGS sequence"/>
</dbReference>
<name>A0A6A1TY46_NEOGA</name>
<comment type="caution">
    <text evidence="2">The sequence shown here is derived from an EMBL/GenBank/DDBJ whole genome shotgun (WGS) entry which is preliminary data.</text>
</comment>
<dbReference type="InterPro" id="IPR051604">
    <property type="entry name" value="Ergot_Alk_Oxidoreductase"/>
</dbReference>
<dbReference type="InterPro" id="IPR036291">
    <property type="entry name" value="NAD(P)-bd_dom_sf"/>
</dbReference>
<evidence type="ECO:0000313" key="3">
    <source>
        <dbReference type="Proteomes" id="UP000386575"/>
    </source>
</evidence>
<reference evidence="2 3" key="1">
    <citation type="submission" date="2019-09" db="EMBL/GenBank/DDBJ databases">
        <title>Genome sequencing of Ng87 strain.</title>
        <authorList>
            <person name="Karasev E.S."/>
            <person name="Andronov E."/>
        </authorList>
    </citation>
    <scope>NUCLEOTIDE SEQUENCE [LARGE SCALE GENOMIC DNA]</scope>
    <source>
        <strain evidence="2 3">Ng87</strain>
    </source>
</reference>
<dbReference type="PANTHER" id="PTHR43162">
    <property type="match status" value="1"/>
</dbReference>